<organism evidence="4 5">
    <name type="scientific">Shewanella scandinavica</name>
    <dbReference type="NCBI Taxonomy" id="3063538"/>
    <lineage>
        <taxon>Bacteria</taxon>
        <taxon>Pseudomonadati</taxon>
        <taxon>Pseudomonadota</taxon>
        <taxon>Gammaproteobacteria</taxon>
        <taxon>Alteromonadales</taxon>
        <taxon>Shewanellaceae</taxon>
        <taxon>Shewanella</taxon>
    </lineage>
</organism>
<sequence>MEVTPQPLKLGFIGGSYTSAVGYAHGAASQLDGRWQLVSGCFSRDIDTSLKTGATWHLPADRVYSDWQQYIAKEAALLDAVVVLTPTPSHVDVVCALLQAGVAVICEKAMAADLQQSIAIQKALDETKGFLAVTFNYSGYPMVRVLRRHVQEGTFGELKQIQIEFHSDGFIQAPEKMHPQAWRLVDGAIPTILLDLAVHVQHLSEFITGQIPLSVNADFHHFSIFDGIVDDAYLWAKFEKGMRASYWVSKTALGHRNGLRVRLFGEQASAEWYQEEPERLHIYGKDSVRMTYDRGNCHFKEEVRERFKPGHPAGFVEAFANLYNDIADALVMFRKKGQFQSPYVFGWQHAHDGLVMLDAAVQSNKTETWVEIN</sequence>
<feature type="domain" description="Gfo/Idh/MocA-like oxidoreductase N-terminal" evidence="2">
    <location>
        <begin position="9"/>
        <end position="134"/>
    </location>
</feature>
<dbReference type="RefSeq" id="WP_311897854.1">
    <property type="nucleotide sequence ID" value="NZ_JAUOES010000001.1"/>
</dbReference>
<dbReference type="Pfam" id="PF22725">
    <property type="entry name" value="GFO_IDH_MocA_C3"/>
    <property type="match status" value="1"/>
</dbReference>
<dbReference type="InterPro" id="IPR036291">
    <property type="entry name" value="NAD(P)-bd_dom_sf"/>
</dbReference>
<gene>
    <name evidence="4" type="ORF">Q4Q50_00390</name>
</gene>
<evidence type="ECO:0000256" key="1">
    <source>
        <dbReference type="ARBA" id="ARBA00022729"/>
    </source>
</evidence>
<keyword evidence="1" id="KW-0732">Signal</keyword>
<accession>A0ABU3FTT1</accession>
<dbReference type="EMBL" id="JAUOES010000001">
    <property type="protein sequence ID" value="MDT3278768.1"/>
    <property type="molecule type" value="Genomic_DNA"/>
</dbReference>
<dbReference type="SUPFAM" id="SSF51735">
    <property type="entry name" value="NAD(P)-binding Rossmann-fold domains"/>
    <property type="match status" value="1"/>
</dbReference>
<protein>
    <submittedName>
        <fullName evidence="4">Gfo/Idh/MocA family oxidoreductase</fullName>
    </submittedName>
</protein>
<dbReference type="InterPro" id="IPR051317">
    <property type="entry name" value="Gfo/Idh/MocA_oxidoreduct"/>
</dbReference>
<evidence type="ECO:0000259" key="3">
    <source>
        <dbReference type="Pfam" id="PF22725"/>
    </source>
</evidence>
<dbReference type="Proteomes" id="UP001249505">
    <property type="component" value="Unassembled WGS sequence"/>
</dbReference>
<comment type="caution">
    <text evidence="4">The sequence shown here is derived from an EMBL/GenBank/DDBJ whole genome shotgun (WGS) entry which is preliminary data.</text>
</comment>
<dbReference type="Gene3D" id="3.40.50.720">
    <property type="entry name" value="NAD(P)-binding Rossmann-like Domain"/>
    <property type="match status" value="1"/>
</dbReference>
<feature type="domain" description="GFO/IDH/MocA-like oxidoreductase" evidence="3">
    <location>
        <begin position="144"/>
        <end position="270"/>
    </location>
</feature>
<dbReference type="Gene3D" id="3.30.360.10">
    <property type="entry name" value="Dihydrodipicolinate Reductase, domain 2"/>
    <property type="match status" value="1"/>
</dbReference>
<reference evidence="4 5" key="1">
    <citation type="submission" date="2023-07" db="EMBL/GenBank/DDBJ databases">
        <title>Novel Shewanella species isolated from Baltic Sea sediments.</title>
        <authorList>
            <person name="Martin-Rodriguez A.J."/>
        </authorList>
    </citation>
    <scope>NUCLEOTIDE SEQUENCE [LARGE SCALE GENOMIC DNA]</scope>
    <source>
        <strain evidence="4 5">SP2S1-2</strain>
    </source>
</reference>
<evidence type="ECO:0000313" key="4">
    <source>
        <dbReference type="EMBL" id="MDT3278768.1"/>
    </source>
</evidence>
<dbReference type="PANTHER" id="PTHR43708">
    <property type="entry name" value="CONSERVED EXPRESSED OXIDOREDUCTASE (EUROFUNG)"/>
    <property type="match status" value="1"/>
</dbReference>
<dbReference type="SUPFAM" id="SSF55347">
    <property type="entry name" value="Glyceraldehyde-3-phosphate dehydrogenase-like, C-terminal domain"/>
    <property type="match status" value="1"/>
</dbReference>
<evidence type="ECO:0000259" key="2">
    <source>
        <dbReference type="Pfam" id="PF01408"/>
    </source>
</evidence>
<name>A0ABU3FTT1_9GAMM</name>
<dbReference type="PANTHER" id="PTHR43708:SF3">
    <property type="entry name" value="OXIDOREDUCTASE"/>
    <property type="match status" value="1"/>
</dbReference>
<keyword evidence="5" id="KW-1185">Reference proteome</keyword>
<dbReference type="Pfam" id="PF01408">
    <property type="entry name" value="GFO_IDH_MocA"/>
    <property type="match status" value="1"/>
</dbReference>
<dbReference type="InterPro" id="IPR055170">
    <property type="entry name" value="GFO_IDH_MocA-like_dom"/>
</dbReference>
<proteinExistence type="predicted"/>
<evidence type="ECO:0000313" key="5">
    <source>
        <dbReference type="Proteomes" id="UP001249505"/>
    </source>
</evidence>
<dbReference type="InterPro" id="IPR000683">
    <property type="entry name" value="Gfo/Idh/MocA-like_OxRdtase_N"/>
</dbReference>